<dbReference type="KEGG" id="dti:Desti_2589"/>
<evidence type="ECO:0000313" key="1">
    <source>
        <dbReference type="EMBL" id="AFM25269.1"/>
    </source>
</evidence>
<accession>I4C6S8</accession>
<dbReference type="STRING" id="706587.Desti_2589"/>
<evidence type="ECO:0008006" key="3">
    <source>
        <dbReference type="Google" id="ProtNLM"/>
    </source>
</evidence>
<evidence type="ECO:0000313" key="2">
    <source>
        <dbReference type="Proteomes" id="UP000006055"/>
    </source>
</evidence>
<dbReference type="HOGENOM" id="CLU_116203_0_0_7"/>
<proteinExistence type="predicted"/>
<dbReference type="Proteomes" id="UP000006055">
    <property type="component" value="Chromosome"/>
</dbReference>
<sequence>MLFDRMEKEELRRYLDFLMWHYRVMDAFWYLNLEEAYDSKTADHFNEKVWGRVAGLAARDILQRFNIEERGLEGFVKALQYFPWSIIVGYDIEQKPGELIISVPECPTQTARMKRNLGEYSCKEMHKREFTSFAQQVDPAIRVECVHAPPDPHPSERICRWRFTVHEDRV</sequence>
<organism evidence="1 2">
    <name type="scientific">Desulfomonile tiedjei (strain ATCC 49306 / DSM 6799 / DCB-1)</name>
    <dbReference type="NCBI Taxonomy" id="706587"/>
    <lineage>
        <taxon>Bacteria</taxon>
        <taxon>Pseudomonadati</taxon>
        <taxon>Thermodesulfobacteriota</taxon>
        <taxon>Desulfomonilia</taxon>
        <taxon>Desulfomonilales</taxon>
        <taxon>Desulfomonilaceae</taxon>
        <taxon>Desulfomonile</taxon>
    </lineage>
</organism>
<dbReference type="AlphaFoldDB" id="I4C6S8"/>
<dbReference type="eggNOG" id="ENOG502ZA7Y">
    <property type="taxonomic scope" value="Bacteria"/>
</dbReference>
<dbReference type="EMBL" id="CP003360">
    <property type="protein sequence ID" value="AFM25269.1"/>
    <property type="molecule type" value="Genomic_DNA"/>
</dbReference>
<protein>
    <recommendedName>
        <fullName evidence="3">L-2-amino-thiazoline-4-carboxylic acid hydrolase</fullName>
    </recommendedName>
</protein>
<keyword evidence="2" id="KW-1185">Reference proteome</keyword>
<reference evidence="2" key="1">
    <citation type="submission" date="2012-06" db="EMBL/GenBank/DDBJ databases">
        <title>Complete sequence of chromosome of Desulfomonile tiedjei DSM 6799.</title>
        <authorList>
            <person name="Lucas S."/>
            <person name="Copeland A."/>
            <person name="Lapidus A."/>
            <person name="Glavina del Rio T."/>
            <person name="Dalin E."/>
            <person name="Tice H."/>
            <person name="Bruce D."/>
            <person name="Goodwin L."/>
            <person name="Pitluck S."/>
            <person name="Peters L."/>
            <person name="Ovchinnikova G."/>
            <person name="Zeytun A."/>
            <person name="Lu M."/>
            <person name="Kyrpides N."/>
            <person name="Mavromatis K."/>
            <person name="Ivanova N."/>
            <person name="Brettin T."/>
            <person name="Detter J.C."/>
            <person name="Han C."/>
            <person name="Larimer F."/>
            <person name="Land M."/>
            <person name="Hauser L."/>
            <person name="Markowitz V."/>
            <person name="Cheng J.-F."/>
            <person name="Hugenholtz P."/>
            <person name="Woyke T."/>
            <person name="Wu D."/>
            <person name="Spring S."/>
            <person name="Schroeder M."/>
            <person name="Brambilla E."/>
            <person name="Klenk H.-P."/>
            <person name="Eisen J.A."/>
        </authorList>
    </citation>
    <scope>NUCLEOTIDE SEQUENCE [LARGE SCALE GENOMIC DNA]</scope>
    <source>
        <strain evidence="2">ATCC 49306 / DSM 6799 / DCB-1</strain>
    </source>
</reference>
<gene>
    <name evidence="1" type="ordered locus">Desti_2589</name>
</gene>
<dbReference type="Pfam" id="PF19620">
    <property type="entry name" value="DUF6125"/>
    <property type="match status" value="1"/>
</dbReference>
<name>I4C6S8_DESTA</name>
<dbReference type="RefSeq" id="WP_014810411.1">
    <property type="nucleotide sequence ID" value="NC_018025.1"/>
</dbReference>